<evidence type="ECO:0000256" key="1">
    <source>
        <dbReference type="SAM" id="MobiDB-lite"/>
    </source>
</evidence>
<feature type="chain" id="PRO_5042005165" description="Carbohydrate-binding protein" evidence="3">
    <location>
        <begin position="20"/>
        <end position="390"/>
    </location>
</feature>
<keyword evidence="3" id="KW-0732">Signal</keyword>
<protein>
    <recommendedName>
        <fullName evidence="6">Carbohydrate-binding protein</fullName>
    </recommendedName>
</protein>
<dbReference type="AlphaFoldDB" id="A0AAD5QEN0"/>
<evidence type="ECO:0000256" key="3">
    <source>
        <dbReference type="SAM" id="SignalP"/>
    </source>
</evidence>
<feature type="region of interest" description="Disordered" evidence="1">
    <location>
        <begin position="167"/>
        <end position="331"/>
    </location>
</feature>
<evidence type="ECO:0000313" key="5">
    <source>
        <dbReference type="Proteomes" id="UP001209570"/>
    </source>
</evidence>
<keyword evidence="5" id="KW-1185">Reference proteome</keyword>
<proteinExistence type="predicted"/>
<dbReference type="EMBL" id="JAKCXM010000005">
    <property type="protein sequence ID" value="KAJ0409197.1"/>
    <property type="molecule type" value="Genomic_DNA"/>
</dbReference>
<dbReference type="Proteomes" id="UP001209570">
    <property type="component" value="Unassembled WGS sequence"/>
</dbReference>
<evidence type="ECO:0000313" key="4">
    <source>
        <dbReference type="EMBL" id="KAJ0409197.1"/>
    </source>
</evidence>
<keyword evidence="2" id="KW-0812">Transmembrane</keyword>
<keyword evidence="2" id="KW-0472">Membrane</keyword>
<gene>
    <name evidence="4" type="ORF">P43SY_006694</name>
</gene>
<evidence type="ECO:0008006" key="6">
    <source>
        <dbReference type="Google" id="ProtNLM"/>
    </source>
</evidence>
<evidence type="ECO:0000256" key="2">
    <source>
        <dbReference type="SAM" id="Phobius"/>
    </source>
</evidence>
<feature type="compositionally biased region" description="Low complexity" evidence="1">
    <location>
        <begin position="209"/>
        <end position="261"/>
    </location>
</feature>
<feature type="signal peptide" evidence="3">
    <location>
        <begin position="1"/>
        <end position="19"/>
    </location>
</feature>
<sequence>MRVLLHSVAVALAVAGALATEVSVCRDATYDIPAARGAICSGAGAAPAGKACPRKGDACPRKGDVSVAACHSYLPSFDGKGCFAKEDATCQIVNGNTWGCVFPSVGCGSKPTPKPTPAASVPVAEPKCATWDYEGDDVTTILLDTPTFDGVEVVDSWFVQDTPPSELYACNRKPTPRPTVPAPIPSPVTPKPTPASTTVKPTPAPTTPQPLTLKPTPASTTPAPTTLKPTPASTTPAPTTLKPTPQPTTLKPTPAPTTQKPTPTPTTPQPTTLKPTPAPTTPQPTTLKPTPSPTTPQPTTLQPTPAPTTPQPTTLKPTPSPTTPEPTTLKPTETEAAAKLGEERTSWTLIAIVCVVAVAIVGVFAAKKVMTRRQRRGSFEYADAGNLTPI</sequence>
<keyword evidence="2" id="KW-1133">Transmembrane helix</keyword>
<name>A0AAD5QEN0_PYTIN</name>
<organism evidence="4 5">
    <name type="scientific">Pythium insidiosum</name>
    <name type="common">Pythiosis disease agent</name>
    <dbReference type="NCBI Taxonomy" id="114742"/>
    <lineage>
        <taxon>Eukaryota</taxon>
        <taxon>Sar</taxon>
        <taxon>Stramenopiles</taxon>
        <taxon>Oomycota</taxon>
        <taxon>Peronosporomycetes</taxon>
        <taxon>Pythiales</taxon>
        <taxon>Pythiaceae</taxon>
        <taxon>Pythium</taxon>
    </lineage>
</organism>
<dbReference type="PRINTS" id="PR01217">
    <property type="entry name" value="PRICHEXTENSN"/>
</dbReference>
<comment type="caution">
    <text evidence="4">The sequence shown here is derived from an EMBL/GenBank/DDBJ whole genome shotgun (WGS) entry which is preliminary data.</text>
</comment>
<feature type="compositionally biased region" description="Pro residues" evidence="1">
    <location>
        <begin position="176"/>
        <end position="193"/>
    </location>
</feature>
<accession>A0AAD5QEN0</accession>
<reference evidence="4" key="1">
    <citation type="submission" date="2021-12" db="EMBL/GenBank/DDBJ databases">
        <title>Prjna785345.</title>
        <authorList>
            <person name="Rujirawat T."/>
            <person name="Krajaejun T."/>
        </authorList>
    </citation>
    <scope>NUCLEOTIDE SEQUENCE</scope>
    <source>
        <strain evidence="4">Pi057C3</strain>
    </source>
</reference>
<feature type="transmembrane region" description="Helical" evidence="2">
    <location>
        <begin position="347"/>
        <end position="366"/>
    </location>
</feature>